<keyword evidence="2" id="KW-0547">Nucleotide-binding</keyword>
<dbReference type="PANTHER" id="PTHR42939">
    <property type="entry name" value="ABC TRANSPORTER ATP-BINDING PROTEIN ALBC-RELATED"/>
    <property type="match status" value="1"/>
</dbReference>
<dbReference type="InterPro" id="IPR051782">
    <property type="entry name" value="ABC_Transporter_VariousFunc"/>
</dbReference>
<dbReference type="InterPro" id="IPR003593">
    <property type="entry name" value="AAA+_ATPase"/>
</dbReference>
<dbReference type="GO" id="GO:0016887">
    <property type="term" value="F:ATP hydrolysis activity"/>
    <property type="evidence" value="ECO:0007669"/>
    <property type="project" value="InterPro"/>
</dbReference>
<dbReference type="RefSeq" id="WP_164346997.1">
    <property type="nucleotide sequence ID" value="NZ_JAAGLQ010000474.1"/>
</dbReference>
<name>A0A6N9U6E7_STRHA</name>
<accession>A0A6N9U6E7</accession>
<proteinExistence type="predicted"/>
<comment type="caution">
    <text evidence="6">The sequence shown here is derived from an EMBL/GenBank/DDBJ whole genome shotgun (WGS) entry which is preliminary data.</text>
</comment>
<dbReference type="SMART" id="SM00382">
    <property type="entry name" value="AAA"/>
    <property type="match status" value="1"/>
</dbReference>
<dbReference type="AlphaFoldDB" id="A0A6N9U6E7"/>
<evidence type="ECO:0000256" key="1">
    <source>
        <dbReference type="ARBA" id="ARBA00022448"/>
    </source>
</evidence>
<dbReference type="PROSITE" id="PS00211">
    <property type="entry name" value="ABC_TRANSPORTER_1"/>
    <property type="match status" value="1"/>
</dbReference>
<evidence type="ECO:0000313" key="5">
    <source>
        <dbReference type="EMBL" id="MBV7672854.1"/>
    </source>
</evidence>
<evidence type="ECO:0000313" key="8">
    <source>
        <dbReference type="Proteomes" id="UP000735541"/>
    </source>
</evidence>
<keyword evidence="3 6" id="KW-0067">ATP-binding</keyword>
<evidence type="ECO:0000313" key="6">
    <source>
        <dbReference type="EMBL" id="NEA18142.1"/>
    </source>
</evidence>
<keyword evidence="8" id="KW-1185">Reference proteome</keyword>
<dbReference type="PROSITE" id="PS50893">
    <property type="entry name" value="ABC_TRANSPORTER_2"/>
    <property type="match status" value="1"/>
</dbReference>
<evidence type="ECO:0000313" key="7">
    <source>
        <dbReference type="Proteomes" id="UP000471293"/>
    </source>
</evidence>
<dbReference type="InterPro" id="IPR027417">
    <property type="entry name" value="P-loop_NTPase"/>
</dbReference>
<dbReference type="EMBL" id="JAAGLQ010000474">
    <property type="protein sequence ID" value="NEA18142.1"/>
    <property type="molecule type" value="Genomic_DNA"/>
</dbReference>
<evidence type="ECO:0000259" key="4">
    <source>
        <dbReference type="PROSITE" id="PS50893"/>
    </source>
</evidence>
<dbReference type="PANTHER" id="PTHR42939:SF1">
    <property type="entry name" value="ABC TRANSPORTER ATP-BINDING PROTEIN ALBC-RELATED"/>
    <property type="match status" value="1"/>
</dbReference>
<sequence length="247" mass="27039">MPLHYMDCSFAYRAGTPVLDSLTTDLPQGCTVLLGPNGAGKSTLLSLGASCLAPASGRITLGRLDSVRRRDRRAFRQKVGWLPQEVKAIPALTVREQAAYVGWLKGLSKRDAWDRSATALEQVRLTELGGRKSHELSGGQLRRLGIAQTLVHQAEIVLLDEPTAGLDPVQRGVFRDLLAELSDSVHFIVSTHQTEDLADIYDTVLVFDRGRPVFRGPVSDFFATAPAGTPYERRAESAYRGLVRGEI</sequence>
<protein>
    <submittedName>
        <fullName evidence="6">ATP-binding cassette domain-containing protein</fullName>
    </submittedName>
</protein>
<dbReference type="InterPro" id="IPR017871">
    <property type="entry name" value="ABC_transporter-like_CS"/>
</dbReference>
<reference evidence="6 7" key="1">
    <citation type="submission" date="2020-01" db="EMBL/GenBank/DDBJ databases">
        <title>Insect and environment-associated Actinomycetes.</title>
        <authorList>
            <person name="Currrie C."/>
            <person name="Chevrette M."/>
            <person name="Carlson C."/>
            <person name="Stubbendieck R."/>
            <person name="Wendt-Pienkowski E."/>
        </authorList>
    </citation>
    <scope>NUCLEOTIDE SEQUENCE [LARGE SCALE GENOMIC DNA]</scope>
    <source>
        <strain evidence="6 7">SID11342</strain>
    </source>
</reference>
<dbReference type="Pfam" id="PF00005">
    <property type="entry name" value="ABC_tran"/>
    <property type="match status" value="1"/>
</dbReference>
<evidence type="ECO:0000256" key="3">
    <source>
        <dbReference type="ARBA" id="ARBA00022840"/>
    </source>
</evidence>
<feature type="domain" description="ABC transporter" evidence="4">
    <location>
        <begin position="3"/>
        <end position="234"/>
    </location>
</feature>
<reference evidence="5 8" key="2">
    <citation type="submission" date="2021-07" db="EMBL/GenBank/DDBJ databases">
        <title>Sequencing Streptomyces halstedii LGO-A4 genome an citrus endophytic actinomycete.</title>
        <authorList>
            <person name="Samborskyy M."/>
            <person name="Scott N."/>
            <person name="Deglau R."/>
            <person name="Dickens S."/>
            <person name="Oliveira L.G."/>
        </authorList>
    </citation>
    <scope>NUCLEOTIDE SEQUENCE [LARGE SCALE GENOMIC DNA]</scope>
    <source>
        <strain evidence="5 8">LGO-A4</strain>
    </source>
</reference>
<dbReference type="GO" id="GO:0005524">
    <property type="term" value="F:ATP binding"/>
    <property type="evidence" value="ECO:0007669"/>
    <property type="project" value="UniProtKB-KW"/>
</dbReference>
<dbReference type="Proteomes" id="UP000471293">
    <property type="component" value="Unassembled WGS sequence"/>
</dbReference>
<gene>
    <name evidence="6" type="ORF">G3I29_22035</name>
    <name evidence="5" type="ORF">STHAL_25760</name>
</gene>
<dbReference type="Proteomes" id="UP000735541">
    <property type="component" value="Unassembled WGS sequence"/>
</dbReference>
<organism evidence="6 7">
    <name type="scientific">Streptomyces halstedii</name>
    <dbReference type="NCBI Taxonomy" id="1944"/>
    <lineage>
        <taxon>Bacteria</taxon>
        <taxon>Bacillati</taxon>
        <taxon>Actinomycetota</taxon>
        <taxon>Actinomycetes</taxon>
        <taxon>Kitasatosporales</taxon>
        <taxon>Streptomycetaceae</taxon>
        <taxon>Streptomyces</taxon>
    </lineage>
</organism>
<dbReference type="EMBL" id="JAHUVW010000001">
    <property type="protein sequence ID" value="MBV7672854.1"/>
    <property type="molecule type" value="Genomic_DNA"/>
</dbReference>
<evidence type="ECO:0000256" key="2">
    <source>
        <dbReference type="ARBA" id="ARBA00022741"/>
    </source>
</evidence>
<dbReference type="SUPFAM" id="SSF52540">
    <property type="entry name" value="P-loop containing nucleoside triphosphate hydrolases"/>
    <property type="match status" value="1"/>
</dbReference>
<dbReference type="Gene3D" id="3.40.50.300">
    <property type="entry name" value="P-loop containing nucleotide triphosphate hydrolases"/>
    <property type="match status" value="1"/>
</dbReference>
<keyword evidence="1" id="KW-0813">Transport</keyword>
<dbReference type="InterPro" id="IPR003439">
    <property type="entry name" value="ABC_transporter-like_ATP-bd"/>
</dbReference>